<dbReference type="SUPFAM" id="SSF89009">
    <property type="entry name" value="GAT-like domain"/>
    <property type="match status" value="1"/>
</dbReference>
<dbReference type="AlphaFoldDB" id="A0AAV8DV63"/>
<dbReference type="CDD" id="cd03561">
    <property type="entry name" value="VHS"/>
    <property type="match status" value="1"/>
</dbReference>
<organism evidence="11 12">
    <name type="scientific">Rhynchospora pubera</name>
    <dbReference type="NCBI Taxonomy" id="906938"/>
    <lineage>
        <taxon>Eukaryota</taxon>
        <taxon>Viridiplantae</taxon>
        <taxon>Streptophyta</taxon>
        <taxon>Embryophyta</taxon>
        <taxon>Tracheophyta</taxon>
        <taxon>Spermatophyta</taxon>
        <taxon>Magnoliopsida</taxon>
        <taxon>Liliopsida</taxon>
        <taxon>Poales</taxon>
        <taxon>Cyperaceae</taxon>
        <taxon>Cyperoideae</taxon>
        <taxon>Rhynchosporeae</taxon>
        <taxon>Rhynchospora</taxon>
    </lineage>
</organism>
<evidence type="ECO:0000256" key="2">
    <source>
        <dbReference type="ARBA" id="ARBA00007708"/>
    </source>
</evidence>
<dbReference type="GO" id="GO:0016020">
    <property type="term" value="C:membrane"/>
    <property type="evidence" value="ECO:0007669"/>
    <property type="project" value="UniProtKB-SubCell"/>
</dbReference>
<comment type="similarity">
    <text evidence="2">Belongs to the TOM1 family.</text>
</comment>
<comment type="subcellular location">
    <subcellularLocation>
        <location evidence="1">Membrane</location>
        <topology evidence="1">Peripheral membrane protein</topology>
    </subcellularLocation>
</comment>
<dbReference type="GO" id="GO:0005737">
    <property type="term" value="C:cytoplasm"/>
    <property type="evidence" value="ECO:0007669"/>
    <property type="project" value="UniProtKB-ARBA"/>
</dbReference>
<dbReference type="Proteomes" id="UP001140206">
    <property type="component" value="Chromosome 3"/>
</dbReference>
<dbReference type="InterPro" id="IPR044836">
    <property type="entry name" value="TOL_plant"/>
</dbReference>
<feature type="domain" description="GAT" evidence="10">
    <location>
        <begin position="201"/>
        <end position="291"/>
    </location>
</feature>
<evidence type="ECO:0000256" key="8">
    <source>
        <dbReference type="SAM" id="SignalP"/>
    </source>
</evidence>
<dbReference type="Pfam" id="PF00790">
    <property type="entry name" value="VHS"/>
    <property type="match status" value="1"/>
</dbReference>
<evidence type="ECO:0000256" key="5">
    <source>
        <dbReference type="ARBA" id="ARBA00023136"/>
    </source>
</evidence>
<dbReference type="SMART" id="SM00288">
    <property type="entry name" value="VHS"/>
    <property type="match status" value="1"/>
</dbReference>
<evidence type="ECO:0000259" key="10">
    <source>
        <dbReference type="PROSITE" id="PS50909"/>
    </source>
</evidence>
<protein>
    <submittedName>
        <fullName evidence="11">Target of Myb protein 1</fullName>
    </submittedName>
</protein>
<keyword evidence="3" id="KW-0813">Transport</keyword>
<feature type="region of interest" description="Disordered" evidence="7">
    <location>
        <begin position="294"/>
        <end position="356"/>
    </location>
</feature>
<dbReference type="InterPro" id="IPR038425">
    <property type="entry name" value="GAT_sf"/>
</dbReference>
<feature type="compositionally biased region" description="Polar residues" evidence="7">
    <location>
        <begin position="419"/>
        <end position="428"/>
    </location>
</feature>
<feature type="compositionally biased region" description="Pro residues" evidence="7">
    <location>
        <begin position="341"/>
        <end position="354"/>
    </location>
</feature>
<dbReference type="InterPro" id="IPR004152">
    <property type="entry name" value="GAT_dom"/>
</dbReference>
<dbReference type="GO" id="GO:0043328">
    <property type="term" value="P:protein transport to vacuole involved in ubiquitin-dependent protein catabolic process via the multivesicular body sorting pathway"/>
    <property type="evidence" value="ECO:0007669"/>
    <property type="project" value="InterPro"/>
</dbReference>
<dbReference type="PROSITE" id="PS50179">
    <property type="entry name" value="VHS"/>
    <property type="match status" value="1"/>
</dbReference>
<keyword evidence="12" id="KW-1185">Reference proteome</keyword>
<evidence type="ECO:0000256" key="7">
    <source>
        <dbReference type="SAM" id="MobiDB-lite"/>
    </source>
</evidence>
<feature type="domain" description="VHS" evidence="9">
    <location>
        <begin position="30"/>
        <end position="160"/>
    </location>
</feature>
<dbReference type="PANTHER" id="PTHR45898:SF4">
    <property type="entry name" value="TARGET OF MYB PROTEIN 1"/>
    <property type="match status" value="1"/>
</dbReference>
<dbReference type="InterPro" id="IPR008942">
    <property type="entry name" value="ENTH_VHS"/>
</dbReference>
<evidence type="ECO:0000256" key="6">
    <source>
        <dbReference type="SAM" id="Coils"/>
    </source>
</evidence>
<keyword evidence="4" id="KW-0653">Protein transport</keyword>
<accession>A0AAV8DV63</accession>
<dbReference type="EMBL" id="JAMFTS010000003">
    <property type="protein sequence ID" value="KAJ4770162.1"/>
    <property type="molecule type" value="Genomic_DNA"/>
</dbReference>
<feature type="chain" id="PRO_5043496576" evidence="8">
    <location>
        <begin position="23"/>
        <end position="671"/>
    </location>
</feature>
<keyword evidence="6" id="KW-0175">Coiled coil</keyword>
<evidence type="ECO:0000256" key="1">
    <source>
        <dbReference type="ARBA" id="ARBA00004170"/>
    </source>
</evidence>
<dbReference type="Pfam" id="PF03127">
    <property type="entry name" value="GAT"/>
    <property type="match status" value="1"/>
</dbReference>
<dbReference type="CDD" id="cd14231">
    <property type="entry name" value="GAT_GGA-like_plant"/>
    <property type="match status" value="1"/>
</dbReference>
<evidence type="ECO:0000256" key="3">
    <source>
        <dbReference type="ARBA" id="ARBA00022448"/>
    </source>
</evidence>
<evidence type="ECO:0000259" key="9">
    <source>
        <dbReference type="PROSITE" id="PS50179"/>
    </source>
</evidence>
<keyword evidence="8" id="KW-0732">Signal</keyword>
<feature type="region of interest" description="Disordered" evidence="7">
    <location>
        <begin position="407"/>
        <end position="432"/>
    </location>
</feature>
<gene>
    <name evidence="11" type="ORF">LUZ62_054419</name>
</gene>
<dbReference type="Gene3D" id="1.20.58.160">
    <property type="match status" value="1"/>
</dbReference>
<feature type="coiled-coil region" evidence="6">
    <location>
        <begin position="47"/>
        <end position="74"/>
    </location>
</feature>
<evidence type="ECO:0000256" key="4">
    <source>
        <dbReference type="ARBA" id="ARBA00022927"/>
    </source>
</evidence>
<feature type="region of interest" description="Disordered" evidence="7">
    <location>
        <begin position="176"/>
        <end position="196"/>
    </location>
</feature>
<dbReference type="InterPro" id="IPR002014">
    <property type="entry name" value="VHS_dom"/>
</dbReference>
<name>A0AAV8DV63_9POAL</name>
<evidence type="ECO:0000313" key="12">
    <source>
        <dbReference type="Proteomes" id="UP001140206"/>
    </source>
</evidence>
<reference evidence="11" key="1">
    <citation type="submission" date="2022-08" db="EMBL/GenBank/DDBJ databases">
        <authorList>
            <person name="Marques A."/>
        </authorList>
    </citation>
    <scope>NUCLEOTIDE SEQUENCE</scope>
    <source>
        <strain evidence="11">RhyPub2mFocal</strain>
        <tissue evidence="11">Leaves</tissue>
    </source>
</reference>
<dbReference type="GO" id="GO:0043130">
    <property type="term" value="F:ubiquitin binding"/>
    <property type="evidence" value="ECO:0007669"/>
    <property type="project" value="InterPro"/>
</dbReference>
<feature type="signal peptide" evidence="8">
    <location>
        <begin position="1"/>
        <end position="22"/>
    </location>
</feature>
<keyword evidence="5" id="KW-0472">Membrane</keyword>
<dbReference type="PANTHER" id="PTHR45898">
    <property type="entry name" value="TOM1-LIKE PROTEIN"/>
    <property type="match status" value="1"/>
</dbReference>
<comment type="caution">
    <text evidence="11">The sequence shown here is derived from an EMBL/GenBank/DDBJ whole genome shotgun (WGS) entry which is preliminary data.</text>
</comment>
<proteinExistence type="inferred from homology"/>
<evidence type="ECO:0000313" key="11">
    <source>
        <dbReference type="EMBL" id="KAJ4770162.1"/>
    </source>
</evidence>
<dbReference type="Gene3D" id="1.25.40.90">
    <property type="match status" value="1"/>
</dbReference>
<dbReference type="GO" id="GO:0035091">
    <property type="term" value="F:phosphatidylinositol binding"/>
    <property type="evidence" value="ECO:0007669"/>
    <property type="project" value="InterPro"/>
</dbReference>
<dbReference type="SUPFAM" id="SSF48464">
    <property type="entry name" value="ENTH/VHS domain"/>
    <property type="match status" value="1"/>
</dbReference>
<feature type="compositionally biased region" description="Low complexity" evidence="7">
    <location>
        <begin position="409"/>
        <end position="418"/>
    </location>
</feature>
<sequence>MLQLRLCLFFSFLVCFSNRSNMGNDLVDRATSDTLIGPDLTLNLEICDIVNQDMRRAKDVVKALKKRISHKNAKVQILALSLLESLIKNCGEPVHAYVAEKDVLKEMVKVAKKKTLDGRVKQKLLSLIDIWQEAFGGPLGKHPQYYAAYQDLLRAGFLFPERTEGSEAIFTPAQTQPLQNHPASVRTEHHDRELPASTQPEETLMSITEINNALSIVDVLTEMLNAIEPAKKGLQAVGQEVIVELVEQCRTNKERVVKLVDSTTDEYILSKALALHDNLQKVLAQHDAIAAGLTVRDKPLPPPILDNNSAKQGTSKEPDSNSSGPSTSKDEKPAPQVLALPAPPPKSTATPPAPVKAEPLIDLLSGDDYYKPESDQNPMALVPYDPNITAADQNVLALADMFADLDSGNHNSNQHSNNYGPTSQANRNPQRRLSAEPTFRANRNVPPQHMQQARHRNVEPTFHANGNDPNPMALTLYDPKSQQNNASNQWNGVNNQNGSLPPAPWEAVSTNPFQDNQMSLQTNYPTQQMQSYPTQQLQAYPAQQPPPMQVAQPGYLTVVPQPVIIGQVGTLQPMGTPAYSPYSQIQIMPIANQQTMYAGQMPQLYVQNTYAYGYGNVYGASMQENVSLYNQSSTTVVQQSTNQSKPKDNMFGDLVNMTKYKKSMNKKIGAL</sequence>
<dbReference type="PROSITE" id="PS50909">
    <property type="entry name" value="GAT"/>
    <property type="match status" value="1"/>
</dbReference>